<keyword evidence="2" id="KW-1185">Reference proteome</keyword>
<dbReference type="RefSeq" id="WP_261892746.1">
    <property type="nucleotide sequence ID" value="NZ_AP024895.1"/>
</dbReference>
<organism evidence="1 2">
    <name type="scientific">Vibrio porteresiae DSM 19223</name>
    <dbReference type="NCBI Taxonomy" id="1123496"/>
    <lineage>
        <taxon>Bacteria</taxon>
        <taxon>Pseudomonadati</taxon>
        <taxon>Pseudomonadota</taxon>
        <taxon>Gammaproteobacteria</taxon>
        <taxon>Vibrionales</taxon>
        <taxon>Vibrionaceae</taxon>
        <taxon>Vibrio</taxon>
    </lineage>
</organism>
<proteinExistence type="predicted"/>
<name>A0ABZ0QAB2_9VIBR</name>
<protein>
    <submittedName>
        <fullName evidence="1">Uncharacterized protein</fullName>
    </submittedName>
</protein>
<gene>
    <name evidence="1" type="ORF">R8Z52_12455</name>
</gene>
<reference evidence="1 2" key="1">
    <citation type="submission" date="2023-11" db="EMBL/GenBank/DDBJ databases">
        <title>Plant-associative lifestyle of Vibrio porteresiae and its evolutionary dynamics.</title>
        <authorList>
            <person name="Rameshkumar N."/>
            <person name="Kirti K."/>
        </authorList>
    </citation>
    <scope>NUCLEOTIDE SEQUENCE [LARGE SCALE GENOMIC DNA]</scope>
    <source>
        <strain evidence="1 2">MSSRF30</strain>
    </source>
</reference>
<accession>A0ABZ0QAB2</accession>
<sequence>MADQDLAASKASQQQMLINEVNRLAQRVQDKAGVTVKSISFQSMTIQSGDQTSNKVQISSIEFE</sequence>
<dbReference type="EMBL" id="CP138203">
    <property type="protein sequence ID" value="WPC72936.1"/>
    <property type="molecule type" value="Genomic_DNA"/>
</dbReference>
<dbReference type="Proteomes" id="UP001304071">
    <property type="component" value="Chromosome 1"/>
</dbReference>
<evidence type="ECO:0000313" key="1">
    <source>
        <dbReference type="EMBL" id="WPC72936.1"/>
    </source>
</evidence>
<evidence type="ECO:0000313" key="2">
    <source>
        <dbReference type="Proteomes" id="UP001304071"/>
    </source>
</evidence>